<dbReference type="EMBL" id="MU865358">
    <property type="protein sequence ID" value="KAK4225834.1"/>
    <property type="molecule type" value="Genomic_DNA"/>
</dbReference>
<proteinExistence type="predicted"/>
<sequence>MVDRYGLMLSYFIILVLSHTTTYRREHPYTRLNYRPRGEPVLVFCRVQLIFYSVLCFIGQALLPVRGSSIWELDQAGSLLCTVMVQLYCRGETFKIILGRFWNFSAREFQTLNTLYDHVRLGFRIQMGGLPNGWVQNFTAARNYQTSGHGGAQGVVDKDKDVELGHGIS</sequence>
<gene>
    <name evidence="2" type="ORF">QBC38DRAFT_250948</name>
</gene>
<keyword evidence="1" id="KW-0472">Membrane</keyword>
<protein>
    <submittedName>
        <fullName evidence="2">Uncharacterized protein</fullName>
    </submittedName>
</protein>
<accession>A0AAN7BM55</accession>
<dbReference type="AlphaFoldDB" id="A0AAN7BM55"/>
<reference evidence="2" key="1">
    <citation type="journal article" date="2023" name="Mol. Phylogenet. Evol.">
        <title>Genome-scale phylogeny and comparative genomics of the fungal order Sordariales.</title>
        <authorList>
            <person name="Hensen N."/>
            <person name="Bonometti L."/>
            <person name="Westerberg I."/>
            <person name="Brannstrom I.O."/>
            <person name="Guillou S."/>
            <person name="Cros-Aarteil S."/>
            <person name="Calhoun S."/>
            <person name="Haridas S."/>
            <person name="Kuo A."/>
            <person name="Mondo S."/>
            <person name="Pangilinan J."/>
            <person name="Riley R."/>
            <person name="LaButti K."/>
            <person name="Andreopoulos B."/>
            <person name="Lipzen A."/>
            <person name="Chen C."/>
            <person name="Yan M."/>
            <person name="Daum C."/>
            <person name="Ng V."/>
            <person name="Clum A."/>
            <person name="Steindorff A."/>
            <person name="Ohm R.A."/>
            <person name="Martin F."/>
            <person name="Silar P."/>
            <person name="Natvig D.O."/>
            <person name="Lalanne C."/>
            <person name="Gautier V."/>
            <person name="Ament-Velasquez S.L."/>
            <person name="Kruys A."/>
            <person name="Hutchinson M.I."/>
            <person name="Powell A.J."/>
            <person name="Barry K."/>
            <person name="Miller A.N."/>
            <person name="Grigoriev I.V."/>
            <person name="Debuchy R."/>
            <person name="Gladieux P."/>
            <person name="Hiltunen Thoren M."/>
            <person name="Johannesson H."/>
        </authorList>
    </citation>
    <scope>NUCLEOTIDE SEQUENCE</scope>
    <source>
        <strain evidence="2">CBS 990.96</strain>
    </source>
</reference>
<comment type="caution">
    <text evidence="2">The sequence shown here is derived from an EMBL/GenBank/DDBJ whole genome shotgun (WGS) entry which is preliminary data.</text>
</comment>
<feature type="transmembrane region" description="Helical" evidence="1">
    <location>
        <begin position="6"/>
        <end position="23"/>
    </location>
</feature>
<evidence type="ECO:0000313" key="2">
    <source>
        <dbReference type="EMBL" id="KAK4225834.1"/>
    </source>
</evidence>
<keyword evidence="3" id="KW-1185">Reference proteome</keyword>
<evidence type="ECO:0000256" key="1">
    <source>
        <dbReference type="SAM" id="Phobius"/>
    </source>
</evidence>
<organism evidence="2 3">
    <name type="scientific">Podospora fimiseda</name>
    <dbReference type="NCBI Taxonomy" id="252190"/>
    <lineage>
        <taxon>Eukaryota</taxon>
        <taxon>Fungi</taxon>
        <taxon>Dikarya</taxon>
        <taxon>Ascomycota</taxon>
        <taxon>Pezizomycotina</taxon>
        <taxon>Sordariomycetes</taxon>
        <taxon>Sordariomycetidae</taxon>
        <taxon>Sordariales</taxon>
        <taxon>Podosporaceae</taxon>
        <taxon>Podospora</taxon>
    </lineage>
</organism>
<reference evidence="2" key="2">
    <citation type="submission" date="2023-05" db="EMBL/GenBank/DDBJ databases">
        <authorList>
            <consortium name="Lawrence Berkeley National Laboratory"/>
            <person name="Steindorff A."/>
            <person name="Hensen N."/>
            <person name="Bonometti L."/>
            <person name="Westerberg I."/>
            <person name="Brannstrom I.O."/>
            <person name="Guillou S."/>
            <person name="Cros-Aarteil S."/>
            <person name="Calhoun S."/>
            <person name="Haridas S."/>
            <person name="Kuo A."/>
            <person name="Mondo S."/>
            <person name="Pangilinan J."/>
            <person name="Riley R."/>
            <person name="Labutti K."/>
            <person name="Andreopoulos B."/>
            <person name="Lipzen A."/>
            <person name="Chen C."/>
            <person name="Yanf M."/>
            <person name="Daum C."/>
            <person name="Ng V."/>
            <person name="Clum A."/>
            <person name="Ohm R."/>
            <person name="Martin F."/>
            <person name="Silar P."/>
            <person name="Natvig D."/>
            <person name="Lalanne C."/>
            <person name="Gautier V."/>
            <person name="Ament-Velasquez S.L."/>
            <person name="Kruys A."/>
            <person name="Hutchinson M.I."/>
            <person name="Powell A.J."/>
            <person name="Barry K."/>
            <person name="Miller A.N."/>
            <person name="Grigoriev I.V."/>
            <person name="Debuchy R."/>
            <person name="Gladieux P."/>
            <person name="Thoren M.H."/>
            <person name="Johannesson H."/>
        </authorList>
    </citation>
    <scope>NUCLEOTIDE SEQUENCE</scope>
    <source>
        <strain evidence="2">CBS 990.96</strain>
    </source>
</reference>
<feature type="transmembrane region" description="Helical" evidence="1">
    <location>
        <begin position="43"/>
        <end position="63"/>
    </location>
</feature>
<name>A0AAN7BM55_9PEZI</name>
<keyword evidence="1" id="KW-1133">Transmembrane helix</keyword>
<keyword evidence="1" id="KW-0812">Transmembrane</keyword>
<dbReference type="Proteomes" id="UP001301958">
    <property type="component" value="Unassembled WGS sequence"/>
</dbReference>
<evidence type="ECO:0000313" key="3">
    <source>
        <dbReference type="Proteomes" id="UP001301958"/>
    </source>
</evidence>